<dbReference type="EMBL" id="CM008046">
    <property type="protein sequence ID" value="PAN08422.2"/>
    <property type="molecule type" value="Genomic_DNA"/>
</dbReference>
<sequence>MGAIRPHQTASWTTGRQRNFEGAIHRAGERAWPRGRGPWRGHETRRRGLIRRVEKRGQLGNGESGRASPRPPPGAPCAPRRRPLAPPRPRREARQDDPAGGGRERGDPAGCQCSCGGKWGKQLWPPDCSLPRSGTFAIGGGGSPASASVRFWRPCAGAGLSGSAALSPTLF</sequence>
<evidence type="ECO:0000256" key="1">
    <source>
        <dbReference type="SAM" id="MobiDB-lite"/>
    </source>
</evidence>
<gene>
    <name evidence="2" type="ORF">PAHAL_1G415000</name>
</gene>
<evidence type="ECO:0000313" key="2">
    <source>
        <dbReference type="EMBL" id="PAN08422.2"/>
    </source>
</evidence>
<accession>A0A2S3GU11</accession>
<reference evidence="2" key="1">
    <citation type="submission" date="2018-04" db="EMBL/GenBank/DDBJ databases">
        <title>WGS assembly of Panicum hallii.</title>
        <authorList>
            <person name="Lovell J."/>
            <person name="Jenkins J."/>
            <person name="Lowry D."/>
            <person name="Mamidi S."/>
            <person name="Sreedasyam A."/>
            <person name="Weng X."/>
            <person name="Barry K."/>
            <person name="Bonette J."/>
            <person name="Campitelli B."/>
            <person name="Daum C."/>
            <person name="Gordon S."/>
            <person name="Gould B."/>
            <person name="Lipzen A."/>
            <person name="Macqueen A."/>
            <person name="Palacio-Mejia J."/>
            <person name="Plott C."/>
            <person name="Shakirov E."/>
            <person name="Shu S."/>
            <person name="Yoshinaga Y."/>
            <person name="Zane M."/>
            <person name="Rokhsar D."/>
            <person name="Grimwood J."/>
            <person name="Schmutz J."/>
            <person name="Juenger T."/>
        </authorList>
    </citation>
    <scope>NUCLEOTIDE SEQUENCE [LARGE SCALE GENOMIC DNA]</scope>
    <source>
        <strain evidence="2">FIL2</strain>
    </source>
</reference>
<dbReference type="Gramene" id="PAN08422">
    <property type="protein sequence ID" value="PAN08422"/>
    <property type="gene ID" value="PAHAL_1G415000"/>
</dbReference>
<feature type="compositionally biased region" description="Basic and acidic residues" evidence="1">
    <location>
        <begin position="23"/>
        <end position="32"/>
    </location>
</feature>
<organism evidence="2">
    <name type="scientific">Panicum hallii</name>
    <dbReference type="NCBI Taxonomy" id="206008"/>
    <lineage>
        <taxon>Eukaryota</taxon>
        <taxon>Viridiplantae</taxon>
        <taxon>Streptophyta</taxon>
        <taxon>Embryophyta</taxon>
        <taxon>Tracheophyta</taxon>
        <taxon>Spermatophyta</taxon>
        <taxon>Magnoliopsida</taxon>
        <taxon>Liliopsida</taxon>
        <taxon>Poales</taxon>
        <taxon>Poaceae</taxon>
        <taxon>PACMAD clade</taxon>
        <taxon>Panicoideae</taxon>
        <taxon>Panicodae</taxon>
        <taxon>Paniceae</taxon>
        <taxon>Panicinae</taxon>
        <taxon>Panicum</taxon>
        <taxon>Panicum sect. Panicum</taxon>
    </lineage>
</organism>
<dbReference type="Proteomes" id="UP000243499">
    <property type="component" value="Chromosome 1"/>
</dbReference>
<feature type="compositionally biased region" description="Polar residues" evidence="1">
    <location>
        <begin position="8"/>
        <end position="17"/>
    </location>
</feature>
<feature type="compositionally biased region" description="Basic and acidic residues" evidence="1">
    <location>
        <begin position="89"/>
        <end position="107"/>
    </location>
</feature>
<name>A0A2S3GU11_9POAL</name>
<dbReference type="AlphaFoldDB" id="A0A2S3GU11"/>
<protein>
    <submittedName>
        <fullName evidence="2">Uncharacterized protein</fullName>
    </submittedName>
</protein>
<proteinExistence type="predicted"/>
<feature type="compositionally biased region" description="Basic residues" evidence="1">
    <location>
        <begin position="37"/>
        <end position="50"/>
    </location>
</feature>
<feature type="region of interest" description="Disordered" evidence="1">
    <location>
        <begin position="1"/>
        <end position="110"/>
    </location>
</feature>